<keyword evidence="9" id="KW-0735">Signal-anchor</keyword>
<dbReference type="EC" id="3.2.1.-" evidence="20"/>
<dbReference type="InterPro" id="IPR001382">
    <property type="entry name" value="Glyco_hydro_47"/>
</dbReference>
<feature type="non-terminal residue" evidence="21">
    <location>
        <position position="1"/>
    </location>
</feature>
<evidence type="ECO:0000256" key="4">
    <source>
        <dbReference type="ARBA" id="ARBA00007658"/>
    </source>
</evidence>
<dbReference type="Pfam" id="PF01532">
    <property type="entry name" value="Glyco_hydro_47"/>
    <property type="match status" value="2"/>
</dbReference>
<evidence type="ECO:0000256" key="8">
    <source>
        <dbReference type="ARBA" id="ARBA00022837"/>
    </source>
</evidence>
<comment type="subcellular location">
    <subcellularLocation>
        <location evidence="2">Golgi apparatus membrane</location>
        <topology evidence="2">Single-pass type II membrane protein</topology>
    </subcellularLocation>
</comment>
<evidence type="ECO:0000256" key="10">
    <source>
        <dbReference type="ARBA" id="ARBA00022989"/>
    </source>
</evidence>
<dbReference type="AlphaFoldDB" id="N6ULT3"/>
<keyword evidence="14" id="KW-0325">Glycoprotein</keyword>
<evidence type="ECO:0000256" key="14">
    <source>
        <dbReference type="ARBA" id="ARBA00023180"/>
    </source>
</evidence>
<evidence type="ECO:0000313" key="21">
    <source>
        <dbReference type="EMBL" id="ENN79667.1"/>
    </source>
</evidence>
<organism evidence="21">
    <name type="scientific">Dendroctonus ponderosae</name>
    <name type="common">Mountain pine beetle</name>
    <dbReference type="NCBI Taxonomy" id="77166"/>
    <lineage>
        <taxon>Eukaryota</taxon>
        <taxon>Metazoa</taxon>
        <taxon>Ecdysozoa</taxon>
        <taxon>Arthropoda</taxon>
        <taxon>Hexapoda</taxon>
        <taxon>Insecta</taxon>
        <taxon>Pterygota</taxon>
        <taxon>Neoptera</taxon>
        <taxon>Endopterygota</taxon>
        <taxon>Coleoptera</taxon>
        <taxon>Polyphaga</taxon>
        <taxon>Cucujiformia</taxon>
        <taxon>Curculionidae</taxon>
        <taxon>Scolytinae</taxon>
        <taxon>Dendroctonus</taxon>
    </lineage>
</organism>
<evidence type="ECO:0000256" key="18">
    <source>
        <dbReference type="PIRSR" id="PIRSR601382-2"/>
    </source>
</evidence>
<sequence length="503" mass="57717">MACTAVYLSRNSRSSSDSIILAPTSNGQSVLISRLVSLSSRSNGTIASDKSTTVVLQPNLNLTEEVDYDSWETFQDGDNDTDYVDEKKLISPRDSDENDTNCQRKLKVKEMMKHAWDSYVKYAWGKNELKPVSKKEHTGSIFGSQPLGASILDSMDTLYMMGMHDEFKQAKDWISTEFHIDNVSSKNYEWASGSSSILSEFGTLHLEFSYLSDMTGKSIYRNKVNKIRQVLNTIEKPNGLYPNYLNPRSGKWGQHHMSMGALGDSFYEYLLKAWLQSGKQDNEARQMFDESMDAAFRYMLHESPAGLTYFADLKFERLEHKMDHLACFSGGMLALASRTLKNDRASKYMDVAKKITNTCHESYVKTHTKLGPEAFRFSEGAEARALKSSEKYYILRPETIESYFYLYRLTKDEKYRDWGWEAVQALEKHCRVPGGYTGIKNVYSEDPQQDDVQQSFFLAETLKYLYLLFSDEDFYSLDQWVYNTEAHPLPIKGVNPFYREPAA</sequence>
<dbReference type="InterPro" id="IPR050749">
    <property type="entry name" value="Glycosyl_Hydrolase_47"/>
</dbReference>
<comment type="cofactor">
    <cofactor evidence="1 18">
        <name>Ca(2+)</name>
        <dbReference type="ChEBI" id="CHEBI:29108"/>
    </cofactor>
</comment>
<dbReference type="FunFam" id="1.50.10.10:FF:000017">
    <property type="entry name" value="alpha-1,2-Mannosidase"/>
    <property type="match status" value="1"/>
</dbReference>
<dbReference type="PANTHER" id="PTHR11742:SF6">
    <property type="entry name" value="MANNOSYL-OLIGOSACCHARIDE ALPHA-1,2-MANNOSIDASE IA-RELATED"/>
    <property type="match status" value="1"/>
</dbReference>
<keyword evidence="15 20" id="KW-0326">Glycosidase</keyword>
<evidence type="ECO:0000256" key="19">
    <source>
        <dbReference type="PIRSR" id="PIRSR601382-3"/>
    </source>
</evidence>
<dbReference type="GO" id="GO:0004571">
    <property type="term" value="F:mannosyl-oligosaccharide 1,2-alpha-mannosidase activity"/>
    <property type="evidence" value="ECO:0007669"/>
    <property type="project" value="UniProtKB-EC"/>
</dbReference>
<evidence type="ECO:0000256" key="3">
    <source>
        <dbReference type="ARBA" id="ARBA00004922"/>
    </source>
</evidence>
<dbReference type="GO" id="GO:0005975">
    <property type="term" value="P:carbohydrate metabolic process"/>
    <property type="evidence" value="ECO:0007669"/>
    <property type="project" value="InterPro"/>
</dbReference>
<evidence type="ECO:0000256" key="16">
    <source>
        <dbReference type="ARBA" id="ARBA00047669"/>
    </source>
</evidence>
<dbReference type="Gene3D" id="1.50.10.10">
    <property type="match status" value="2"/>
</dbReference>
<evidence type="ECO:0000256" key="1">
    <source>
        <dbReference type="ARBA" id="ARBA00001913"/>
    </source>
</evidence>
<keyword evidence="7 20" id="KW-0378">Hydrolase</keyword>
<evidence type="ECO:0000256" key="11">
    <source>
        <dbReference type="ARBA" id="ARBA00023034"/>
    </source>
</evidence>
<evidence type="ECO:0000256" key="7">
    <source>
        <dbReference type="ARBA" id="ARBA00022801"/>
    </source>
</evidence>
<evidence type="ECO:0000256" key="9">
    <source>
        <dbReference type="ARBA" id="ARBA00022968"/>
    </source>
</evidence>
<evidence type="ECO:0000256" key="6">
    <source>
        <dbReference type="ARBA" id="ARBA00022723"/>
    </source>
</evidence>
<dbReference type="GO" id="GO:0005509">
    <property type="term" value="F:calcium ion binding"/>
    <property type="evidence" value="ECO:0007669"/>
    <property type="project" value="InterPro"/>
</dbReference>
<evidence type="ECO:0000256" key="2">
    <source>
        <dbReference type="ARBA" id="ARBA00004323"/>
    </source>
</evidence>
<feature type="disulfide bond" evidence="19">
    <location>
        <begin position="327"/>
        <end position="359"/>
    </location>
</feature>
<keyword evidence="5" id="KW-0812">Transmembrane</keyword>
<keyword evidence="6 18" id="KW-0479">Metal-binding</keyword>
<evidence type="ECO:0000256" key="12">
    <source>
        <dbReference type="ARBA" id="ARBA00023136"/>
    </source>
</evidence>
<dbReference type="GO" id="GO:0005783">
    <property type="term" value="C:endoplasmic reticulum"/>
    <property type="evidence" value="ECO:0007669"/>
    <property type="project" value="TreeGrafter"/>
</dbReference>
<comment type="similarity">
    <text evidence="4 20">Belongs to the glycosyl hydrolase 47 family.</text>
</comment>
<keyword evidence="12" id="KW-0472">Membrane</keyword>
<dbReference type="HOGENOM" id="CLU_003818_3_2_1"/>
<gene>
    <name evidence="21" type="ORF">YQE_03890</name>
</gene>
<keyword evidence="8 18" id="KW-0106">Calcium</keyword>
<dbReference type="PRINTS" id="PR00747">
    <property type="entry name" value="GLYHDRLASE47"/>
</dbReference>
<name>N6ULT3_DENPD</name>
<evidence type="ECO:0000256" key="13">
    <source>
        <dbReference type="ARBA" id="ARBA00023157"/>
    </source>
</evidence>
<keyword evidence="10" id="KW-1133">Transmembrane helix</keyword>
<keyword evidence="11" id="KW-0333">Golgi apparatus</keyword>
<evidence type="ECO:0000256" key="17">
    <source>
        <dbReference type="ARBA" id="ARBA00048605"/>
    </source>
</evidence>
<dbReference type="GO" id="GO:0000139">
    <property type="term" value="C:Golgi membrane"/>
    <property type="evidence" value="ECO:0007669"/>
    <property type="project" value="UniProtKB-SubCell"/>
</dbReference>
<evidence type="ECO:0000256" key="15">
    <source>
        <dbReference type="ARBA" id="ARBA00023295"/>
    </source>
</evidence>
<accession>N6ULT3</accession>
<dbReference type="PANTHER" id="PTHR11742">
    <property type="entry name" value="MANNOSYL-OLIGOSACCHARIDE ALPHA-1,2-MANNOSIDASE-RELATED"/>
    <property type="match status" value="1"/>
</dbReference>
<dbReference type="InterPro" id="IPR012341">
    <property type="entry name" value="6hp_glycosidase-like_sf"/>
</dbReference>
<protein>
    <recommendedName>
        <fullName evidence="20">alpha-1,2-Mannosidase</fullName>
        <ecNumber evidence="20">3.2.1.-</ecNumber>
    </recommendedName>
</protein>
<comment type="catalytic activity">
    <reaction evidence="16">
        <text>N(4)-(alpha-D-Man-(1-&gt;2)-alpha-D-Man-(1-&gt;2)-alpha-D-Man-(1-&gt;3)-[alpha-D-Man-(1-&gt;3)-[alpha-D-Man-(1-&gt;2)-alpha-D-Man-(1-&gt;6)]-alpha-D-Man-(1-&gt;6)]-beta-D-Man-(1-&gt;4)-beta-D-GlcNAc-(1-&gt;4)-beta-D-GlcNAc)-L-asparaginyl-[protein] (N-glucan mannose isomer 8A1,2,3B1,3) + 3 H2O = N(4)-(alpha-D-Man-(1-&gt;3)-[alpha-D-Man-(1-&gt;3)-[alpha-D-Man-(1-&gt;6)]-alpha-D-Man-(1-&gt;6)]-beta-D-Man-(1-&gt;4)-beta-D-GlcNAc-(1-&gt;4)-beta-D-GlcNAc)-L-asparaginyl-[protein] (N-glucan mannose isomer 5A1,2) + 3 beta-D-mannose</text>
        <dbReference type="Rhea" id="RHEA:56028"/>
        <dbReference type="Rhea" id="RHEA-COMP:14358"/>
        <dbReference type="Rhea" id="RHEA-COMP:14367"/>
        <dbReference type="ChEBI" id="CHEBI:15377"/>
        <dbReference type="ChEBI" id="CHEBI:28563"/>
        <dbReference type="ChEBI" id="CHEBI:59087"/>
        <dbReference type="ChEBI" id="CHEBI:60628"/>
        <dbReference type="EC" id="3.2.1.113"/>
    </reaction>
</comment>
<feature type="binding site" evidence="18">
    <location>
        <position position="484"/>
    </location>
    <ligand>
        <name>Ca(2+)</name>
        <dbReference type="ChEBI" id="CHEBI:29108"/>
    </ligand>
</feature>
<dbReference type="GO" id="GO:0006491">
    <property type="term" value="P:N-glycan processing"/>
    <property type="evidence" value="ECO:0007669"/>
    <property type="project" value="UniProtKB-ARBA"/>
</dbReference>
<dbReference type="OrthoDB" id="8118055at2759"/>
<reference evidence="21" key="1">
    <citation type="journal article" date="2013" name="Genome Biol.">
        <title>Draft genome of the mountain pine beetle, Dendroctonus ponderosae Hopkins, a major forest pest.</title>
        <authorList>
            <person name="Keeling C.I."/>
            <person name="Yuen M.M."/>
            <person name="Liao N.Y."/>
            <person name="Docking T.R."/>
            <person name="Chan S.K."/>
            <person name="Taylor G.A."/>
            <person name="Palmquist D.L."/>
            <person name="Jackman S.D."/>
            <person name="Nguyen A."/>
            <person name="Li M."/>
            <person name="Henderson H."/>
            <person name="Janes J.K."/>
            <person name="Zhao Y."/>
            <person name="Pandoh P."/>
            <person name="Moore R."/>
            <person name="Sperling F.A."/>
            <person name="Huber D.P."/>
            <person name="Birol I."/>
            <person name="Jones S.J."/>
            <person name="Bohlmann J."/>
        </authorList>
    </citation>
    <scope>NUCLEOTIDE SEQUENCE</scope>
</reference>
<dbReference type="InterPro" id="IPR036026">
    <property type="entry name" value="Seven-hairpin_glycosidases"/>
</dbReference>
<dbReference type="SUPFAM" id="SSF48225">
    <property type="entry name" value="Seven-hairpin glycosidases"/>
    <property type="match status" value="1"/>
</dbReference>
<proteinExistence type="inferred from homology"/>
<comment type="pathway">
    <text evidence="3">Protein modification; protein glycosylation.</text>
</comment>
<evidence type="ECO:0000256" key="5">
    <source>
        <dbReference type="ARBA" id="ARBA00022692"/>
    </source>
</evidence>
<dbReference type="OMA" id="PESFGWD"/>
<evidence type="ECO:0000256" key="20">
    <source>
        <dbReference type="RuleBase" id="RU361193"/>
    </source>
</evidence>
<comment type="catalytic activity">
    <reaction evidence="17">
        <text>N(4)-(alpha-D-Man-(1-&gt;2)-alpha-D-Man-(1-&gt;2)-alpha-D-Man-(1-&gt;3)-[alpha-D-Man-(1-&gt;2)-alpha-D-Man-(1-&gt;3)-[alpha-D-Man-(1-&gt;2)-alpha-D-Man-(1-&gt;6)]-alpha-D-Man-(1-&gt;6)]-beta-D-Man-(1-&gt;4)-beta-D-GlcNAc-(1-&gt;4)-beta-D-GlcNAc)-L-asparaginyl-[protein] (N-glucan mannose isomer 9A1,2,3B1,2,3) + 4 H2O = N(4)-(alpha-D-Man-(1-&gt;3)-[alpha-D-Man-(1-&gt;3)-[alpha-D-Man-(1-&gt;6)]-alpha-D-Man-(1-&gt;6)]-beta-D-Man-(1-&gt;4)-beta-D-GlcNAc-(1-&gt;4)-beta-D-GlcNAc)-L-asparaginyl-[protein] (N-glucan mannose isomer 5A1,2) + 4 beta-D-mannose</text>
        <dbReference type="Rhea" id="RHEA:56008"/>
        <dbReference type="Rhea" id="RHEA-COMP:14356"/>
        <dbReference type="Rhea" id="RHEA-COMP:14367"/>
        <dbReference type="ChEBI" id="CHEBI:15377"/>
        <dbReference type="ChEBI" id="CHEBI:28563"/>
        <dbReference type="ChEBI" id="CHEBI:59087"/>
        <dbReference type="ChEBI" id="CHEBI:139493"/>
        <dbReference type="EC" id="3.2.1.113"/>
    </reaction>
</comment>
<dbReference type="EMBL" id="KB740665">
    <property type="protein sequence ID" value="ENN79667.1"/>
    <property type="molecule type" value="Genomic_DNA"/>
</dbReference>
<keyword evidence="13 19" id="KW-1015">Disulfide bond</keyword>